<dbReference type="PANTHER" id="PTHR30481">
    <property type="entry name" value="DNA ADENINE METHYLASE"/>
    <property type="match status" value="1"/>
</dbReference>
<dbReference type="Proteomes" id="UP001521150">
    <property type="component" value="Unassembled WGS sequence"/>
</dbReference>
<keyword evidence="8" id="KW-1185">Reference proteome</keyword>
<sequence>MSGALADKSQLRRVTISPLRYPGGKGSLYSRLKSFVRANDLTQGTYVEPYAGGAGAALALLVTGQVQRIVINDLDPAVYAFWSAVVAEPARFTERITKAELTVKEWSRQKELYLDPSADPFELGFATFYLNRTNRSGVLNGGPIGGMDQTGNYKIDARFNKETLTERIRVIGLHARRISVTNTDGIKVIKKHARRPSTFIYADPPYFDKAGSLYLNSFGDDDHAKLAECLNGYADTKWVLTYDNVSQVKDLYSDRRSSLFSLNYSAHRVVKTKEIMVFSDGLVVPPELDEAQG</sequence>
<dbReference type="GO" id="GO:0032259">
    <property type="term" value="P:methylation"/>
    <property type="evidence" value="ECO:0007669"/>
    <property type="project" value="UniProtKB-KW"/>
</dbReference>
<dbReference type="PANTHER" id="PTHR30481:SF2">
    <property type="entry name" value="SITE-SPECIFIC DNA-METHYLTRANSFERASE (ADENINE-SPECIFIC)"/>
    <property type="match status" value="1"/>
</dbReference>
<evidence type="ECO:0000256" key="6">
    <source>
        <dbReference type="ARBA" id="ARBA00047942"/>
    </source>
</evidence>
<organism evidence="7 8">
    <name type="scientific">Kibdelosporangium philippinense</name>
    <dbReference type="NCBI Taxonomy" id="211113"/>
    <lineage>
        <taxon>Bacteria</taxon>
        <taxon>Bacillati</taxon>
        <taxon>Actinomycetota</taxon>
        <taxon>Actinomycetes</taxon>
        <taxon>Pseudonocardiales</taxon>
        <taxon>Pseudonocardiaceae</taxon>
        <taxon>Kibdelosporangium</taxon>
    </lineage>
</organism>
<name>A0ABS8ZSX1_9PSEU</name>
<dbReference type="Gene3D" id="1.10.1020.10">
    <property type="entry name" value="Adenine-specific Methyltransferase, Domain 2"/>
    <property type="match status" value="1"/>
</dbReference>
<comment type="catalytic activity">
    <reaction evidence="6">
        <text>a 2'-deoxyadenosine in DNA + S-adenosyl-L-methionine = an N(6)-methyl-2'-deoxyadenosine in DNA + S-adenosyl-L-homocysteine + H(+)</text>
        <dbReference type="Rhea" id="RHEA:15197"/>
        <dbReference type="Rhea" id="RHEA-COMP:12418"/>
        <dbReference type="Rhea" id="RHEA-COMP:12419"/>
        <dbReference type="ChEBI" id="CHEBI:15378"/>
        <dbReference type="ChEBI" id="CHEBI:57856"/>
        <dbReference type="ChEBI" id="CHEBI:59789"/>
        <dbReference type="ChEBI" id="CHEBI:90615"/>
        <dbReference type="ChEBI" id="CHEBI:90616"/>
        <dbReference type="EC" id="2.1.1.72"/>
    </reaction>
</comment>
<evidence type="ECO:0000256" key="3">
    <source>
        <dbReference type="ARBA" id="ARBA00022603"/>
    </source>
</evidence>
<dbReference type="PRINTS" id="PR00505">
    <property type="entry name" value="D12N6MTFRASE"/>
</dbReference>
<dbReference type="InterPro" id="IPR023095">
    <property type="entry name" value="Ade_MeTrfase_dom_2"/>
</dbReference>
<evidence type="ECO:0000256" key="1">
    <source>
        <dbReference type="ARBA" id="ARBA00006594"/>
    </source>
</evidence>
<dbReference type="InterPro" id="IPR012327">
    <property type="entry name" value="MeTrfase_D12"/>
</dbReference>
<dbReference type="RefSeq" id="WP_233731075.1">
    <property type="nucleotide sequence ID" value="NZ_JAJVCN010000004.1"/>
</dbReference>
<evidence type="ECO:0000313" key="7">
    <source>
        <dbReference type="EMBL" id="MCE7009543.1"/>
    </source>
</evidence>
<dbReference type="InterPro" id="IPR012263">
    <property type="entry name" value="M_m6A_EcoRV"/>
</dbReference>
<accession>A0ABS8ZSX1</accession>
<proteinExistence type="inferred from homology"/>
<dbReference type="EMBL" id="JAJVCN010000004">
    <property type="protein sequence ID" value="MCE7009543.1"/>
    <property type="molecule type" value="Genomic_DNA"/>
</dbReference>
<evidence type="ECO:0000256" key="5">
    <source>
        <dbReference type="ARBA" id="ARBA00022691"/>
    </source>
</evidence>
<dbReference type="GO" id="GO:0008168">
    <property type="term" value="F:methyltransferase activity"/>
    <property type="evidence" value="ECO:0007669"/>
    <property type="project" value="UniProtKB-KW"/>
</dbReference>
<keyword evidence="5" id="KW-0949">S-adenosyl-L-methionine</keyword>
<protein>
    <recommendedName>
        <fullName evidence="2">site-specific DNA-methyltransferase (adenine-specific)</fullName>
        <ecNumber evidence="2">2.1.1.72</ecNumber>
    </recommendedName>
</protein>
<evidence type="ECO:0000256" key="2">
    <source>
        <dbReference type="ARBA" id="ARBA00011900"/>
    </source>
</evidence>
<dbReference type="Pfam" id="PF02086">
    <property type="entry name" value="MethyltransfD12"/>
    <property type="match status" value="1"/>
</dbReference>
<comment type="similarity">
    <text evidence="1">Belongs to the N(4)/N(6)-methyltransferase family.</text>
</comment>
<gene>
    <name evidence="7" type="ORF">LWC34_43060</name>
</gene>
<comment type="caution">
    <text evidence="7">The sequence shown here is derived from an EMBL/GenBank/DDBJ whole genome shotgun (WGS) entry which is preliminary data.</text>
</comment>
<reference evidence="7 8" key="1">
    <citation type="submission" date="2021-12" db="EMBL/GenBank/DDBJ databases">
        <title>Genome sequence of Kibdelosporangium philippinense ATCC 49844.</title>
        <authorList>
            <person name="Fedorov E.A."/>
            <person name="Omeragic M."/>
            <person name="Shalygina K.F."/>
            <person name="Maclea K.S."/>
        </authorList>
    </citation>
    <scope>NUCLEOTIDE SEQUENCE [LARGE SCALE GENOMIC DNA]</scope>
    <source>
        <strain evidence="7 8">ATCC 49844</strain>
    </source>
</reference>
<dbReference type="Gene3D" id="3.40.50.150">
    <property type="entry name" value="Vaccinia Virus protein VP39"/>
    <property type="match status" value="1"/>
</dbReference>
<dbReference type="EC" id="2.1.1.72" evidence="2"/>
<keyword evidence="4" id="KW-0808">Transferase</keyword>
<keyword evidence="3 7" id="KW-0489">Methyltransferase</keyword>
<evidence type="ECO:0000256" key="4">
    <source>
        <dbReference type="ARBA" id="ARBA00022679"/>
    </source>
</evidence>
<evidence type="ECO:0000313" key="8">
    <source>
        <dbReference type="Proteomes" id="UP001521150"/>
    </source>
</evidence>
<dbReference type="PIRSF" id="PIRSF000398">
    <property type="entry name" value="M_m6A_EcoRV"/>
    <property type="match status" value="1"/>
</dbReference>
<dbReference type="InterPro" id="IPR029063">
    <property type="entry name" value="SAM-dependent_MTases_sf"/>
</dbReference>
<dbReference type="SUPFAM" id="SSF53335">
    <property type="entry name" value="S-adenosyl-L-methionine-dependent methyltransferases"/>
    <property type="match status" value="1"/>
</dbReference>